<protein>
    <submittedName>
        <fullName evidence="1">Uncharacterized protein</fullName>
    </submittedName>
</protein>
<evidence type="ECO:0000313" key="2">
    <source>
        <dbReference type="Proteomes" id="UP000281738"/>
    </source>
</evidence>
<dbReference type="AlphaFoldDB" id="A0A3N2CX02"/>
<reference evidence="1 2" key="1">
    <citation type="submission" date="2018-11" db="EMBL/GenBank/DDBJ databases">
        <title>Sequencing the genomes of 1000 actinobacteria strains.</title>
        <authorList>
            <person name="Klenk H.-P."/>
        </authorList>
    </citation>
    <scope>NUCLEOTIDE SEQUENCE [LARGE SCALE GENOMIC DNA]</scope>
    <source>
        <strain evidence="1 2">DSM 12652</strain>
    </source>
</reference>
<comment type="caution">
    <text evidence="1">The sequence shown here is derived from an EMBL/GenBank/DDBJ whole genome shotgun (WGS) entry which is preliminary data.</text>
</comment>
<name>A0A3N2CX02_9ACTN</name>
<accession>A0A3N2CX02</accession>
<organism evidence="1 2">
    <name type="scientific">Nocardioides aurantiacus</name>
    <dbReference type="NCBI Taxonomy" id="86796"/>
    <lineage>
        <taxon>Bacteria</taxon>
        <taxon>Bacillati</taxon>
        <taxon>Actinomycetota</taxon>
        <taxon>Actinomycetes</taxon>
        <taxon>Propionibacteriales</taxon>
        <taxon>Nocardioidaceae</taxon>
        <taxon>Nocardioides</taxon>
    </lineage>
</organism>
<dbReference type="EMBL" id="RKHO01000001">
    <property type="protein sequence ID" value="ROR91744.1"/>
    <property type="molecule type" value="Genomic_DNA"/>
</dbReference>
<gene>
    <name evidence="1" type="ORF">EDD33_2619</name>
</gene>
<proteinExistence type="predicted"/>
<evidence type="ECO:0000313" key="1">
    <source>
        <dbReference type="EMBL" id="ROR91744.1"/>
    </source>
</evidence>
<dbReference type="Proteomes" id="UP000281738">
    <property type="component" value="Unassembled WGS sequence"/>
</dbReference>
<dbReference type="RefSeq" id="WP_123391352.1">
    <property type="nucleotide sequence ID" value="NZ_RKHO01000001.1"/>
</dbReference>
<sequence>MSETLREVERLGRMAAQQGDDYWLTHLRALLAATAPTPDEVGLVEYPLAGLTEDEVAEMTGRFIGTSFARTGTADVNLIPHLLGDVIKILAARTGARA</sequence>
<keyword evidence="2" id="KW-1185">Reference proteome</keyword>